<feature type="coiled-coil region" evidence="1">
    <location>
        <begin position="1810"/>
        <end position="1837"/>
    </location>
</feature>
<dbReference type="InterPro" id="IPR029376">
    <property type="entry name" value="DUF4549"/>
</dbReference>
<feature type="compositionally biased region" description="Basic and acidic residues" evidence="2">
    <location>
        <begin position="2181"/>
        <end position="2196"/>
    </location>
</feature>
<feature type="region of interest" description="Disordered" evidence="2">
    <location>
        <begin position="1096"/>
        <end position="1133"/>
    </location>
</feature>
<dbReference type="InterPro" id="IPR040401">
    <property type="entry name" value="CCDC162"/>
</dbReference>
<evidence type="ECO:0000256" key="2">
    <source>
        <dbReference type="SAM" id="MobiDB-lite"/>
    </source>
</evidence>
<dbReference type="PANTHER" id="PTHR33331">
    <property type="entry name" value="COILED-COIL DOMAIN-CONTAINING PROTEIN 162"/>
    <property type="match status" value="1"/>
</dbReference>
<gene>
    <name evidence="5" type="primary">LOC116947118</name>
</gene>
<dbReference type="Pfam" id="PF15082">
    <property type="entry name" value="DUF4549"/>
    <property type="match status" value="1"/>
</dbReference>
<proteinExistence type="predicted"/>
<dbReference type="RefSeq" id="XP_032818428.1">
    <property type="nucleotide sequence ID" value="XM_032962537.1"/>
</dbReference>
<dbReference type="KEGG" id="pmrn:116947118"/>
<dbReference type="Proteomes" id="UP001318040">
    <property type="component" value="Chromosome 29"/>
</dbReference>
<feature type="compositionally biased region" description="Polar residues" evidence="2">
    <location>
        <begin position="1108"/>
        <end position="1124"/>
    </location>
</feature>
<feature type="region of interest" description="Disordered" evidence="2">
    <location>
        <begin position="2099"/>
        <end position="2128"/>
    </location>
</feature>
<evidence type="ECO:0000256" key="1">
    <source>
        <dbReference type="SAM" id="Coils"/>
    </source>
</evidence>
<feature type="region of interest" description="Disordered" evidence="2">
    <location>
        <begin position="2149"/>
        <end position="2196"/>
    </location>
</feature>
<evidence type="ECO:0000313" key="4">
    <source>
        <dbReference type="Proteomes" id="UP001318040"/>
    </source>
</evidence>
<feature type="compositionally biased region" description="Basic and acidic residues" evidence="2">
    <location>
        <begin position="1998"/>
        <end position="2013"/>
    </location>
</feature>
<feature type="region of interest" description="Disordered" evidence="2">
    <location>
        <begin position="1994"/>
        <end position="2013"/>
    </location>
</feature>
<organism evidence="4 5">
    <name type="scientific">Petromyzon marinus</name>
    <name type="common">Sea lamprey</name>
    <dbReference type="NCBI Taxonomy" id="7757"/>
    <lineage>
        <taxon>Eukaryota</taxon>
        <taxon>Metazoa</taxon>
        <taxon>Chordata</taxon>
        <taxon>Craniata</taxon>
        <taxon>Vertebrata</taxon>
        <taxon>Cyclostomata</taxon>
        <taxon>Hyperoartia</taxon>
        <taxon>Petromyzontiformes</taxon>
        <taxon>Petromyzontidae</taxon>
        <taxon>Petromyzon</taxon>
    </lineage>
</organism>
<feature type="coiled-coil region" evidence="1">
    <location>
        <begin position="1642"/>
        <end position="1669"/>
    </location>
</feature>
<protein>
    <submittedName>
        <fullName evidence="5">Uncharacterized protein LOC116947118 isoform X1</fullName>
    </submittedName>
</protein>
<feature type="region of interest" description="Disordered" evidence="2">
    <location>
        <begin position="242"/>
        <end position="272"/>
    </location>
</feature>
<reference evidence="5" key="1">
    <citation type="submission" date="2025-08" db="UniProtKB">
        <authorList>
            <consortium name="RefSeq"/>
        </authorList>
    </citation>
    <scope>IDENTIFICATION</scope>
    <source>
        <tissue evidence="5">Sperm</tissue>
    </source>
</reference>
<feature type="region of interest" description="Disordered" evidence="2">
    <location>
        <begin position="1536"/>
        <end position="1558"/>
    </location>
</feature>
<feature type="compositionally biased region" description="Low complexity" evidence="2">
    <location>
        <begin position="2103"/>
        <end position="2128"/>
    </location>
</feature>
<feature type="region of interest" description="Disordered" evidence="2">
    <location>
        <begin position="465"/>
        <end position="497"/>
    </location>
</feature>
<feature type="compositionally biased region" description="Polar residues" evidence="2">
    <location>
        <begin position="486"/>
        <end position="497"/>
    </location>
</feature>
<evidence type="ECO:0000313" key="5">
    <source>
        <dbReference type="RefSeq" id="XP_032818428.1"/>
    </source>
</evidence>
<keyword evidence="4" id="KW-1185">Reference proteome</keyword>
<accession>A0AAJ7TI70</accession>
<dbReference type="PANTHER" id="PTHR33331:SF13">
    <property type="entry name" value="COILED-COIL DOMAIN CONTAINING 162"/>
    <property type="match status" value="1"/>
</dbReference>
<feature type="compositionally biased region" description="Pro residues" evidence="2">
    <location>
        <begin position="2156"/>
        <end position="2165"/>
    </location>
</feature>
<sequence length="2196" mass="242248">MQGDRVLDERLRAVLATVPGLPRISEGAQRLEQGLAGELSELRAQLQESGLLSGAASRSVSSVSVPKDASYFRRERELRLAQALQVSGALPVQVHADAILAELNTCLAREHMPGSLPLLLHQFFVDRMRELARLKHVLILRWERFCCHVPQMQHHYAAYQQHVALALREYSDARERARRLAAARDTLLAGVGAGADGTAGRVAPDDCAIYARWLVGHLRSVRLVHSFVRFLQWLPVSHGALAEPRGSKQEEEPDGGNQAEESPPRPGSTIQHSSALCARAGVTTENAEEPLWDGGHGQHAEAFMPQLLSLLSHFGVDWSPPTPPGVPANGELLAMVSQKFGSIFKRQEEMKCFPVYSQVQPGGVGALGTVGVARRKEATWLPYIKVRPCQDPWQETAMQELRECRRRDELLHVLSQFLQISNAERVMLVLKKHAATMHRLEVTGHLQTTDSSHVWSEIYGSPALYQNSGDGSPSHPGEEPRPTHVPRTSHTTASASSGYSLRSALQQLGVDEERDDEDREAGVGGHVRRDYLAFMFLRHLRIRELQRECLGLLNYFRSVERSITIDQAGLSWQRGSMGSTSGGWVGAARGGGVPLPGRVGSQEHLYNSPADYMVREVEFMELTELENHQDFCSEEGAGLVQVRDPQGVLVMYDVALSDLRQLEAELLLVAQSCSALASTGTGTTGKRATHEEGADRFSLLMELWGCEAAFLQDKRQLVDCYFQAYEHSLDGEERVALAQIIADTVHQRPRFEQRSIDFAETYRMERACLQTLHQLLVGVMDRQVAAMRDYARSVWRDGERGNTLDYGLPPRIVPTEPIALASTSSAATRPLSLLEVHPSLGLVWRVTHALRLACSELSPPPSPQRLPSGTERLRVEQRVLRAALATWAAAETPELDYGAAVHRELFGEGLLGDPWCVCELGSALVGAGETRHGGEETPGQRAERALSSWALLLDVLSLRHRIAESAHETALLARLYKGLVGRMGFEECHLYLRPVPFEFASHGDGAGEGPVFLTATLDADASLDRFIPSQLPLAISELDEAPVKRLSFHSLDSLMQLMSRAGVECLQLILLCQVTHKNGLVAALQQASFCQLSPLPHKSKSAEDSEGSSRLSSASVGTPSASGRSESEWGGPAGAPGLSAKHPFLGKKSVTFADTQSSTWLAAQAFVSLQLERRGARDAALRGFLRWKGAHGALATHVEEVDKIKRILIVEFCQSVALRMAQFSARGQILASYAGLRTALAAMPALRDSHFMLGDGRERKGERDSESGLTADPRRLQARPRRVLSADGRVFLNAWFIPHPREVLQMFSTMEDAHCYRALRLVLRIACALHDIVLTLSVSALSVCTPLGTSQLPGATQLSSCRETHAIESELHEIQRQLDELKDPRSPEQAAELLCRYRQVTLLKFEAASSDSLRASGAVQVSEEASTTPRALGVPAASLYGAALRLPRPVQPGSPQAAELFPWRSFLNTEGPYPGMIGQLWQTQHGLQLRLCGLTVSGRRALNGEILGVSLLLEDVLQRAAAGGAAFVVAPLAERAPHGSGDDDDNDGGGTLLAPPLPGAPRADPLSTLALLEAFLLLCKRLELLKVEWGHQRPGVSDAAGLSKTYRVEILAPALKALACRMGLDAPAEARLEEATAVPAGASEVDVRMAQLEKLIDSLECTMIQETHRKISAELALAVSERAREEAALPTDLWRHPLMSENLTNERPAIVEDFVHHLLEHAQLSETEVRLDKVHLSRSLATLASHVMQRERSNFQAFSMFYEHLLRHQQRLLQQREQEVAALQEVAQPTEQLDVQRELGEGTLRLLVEVTSLRSQLAEARGAEERARQQARDEERAEYDALMRSLCSDLFAVMGALDEFRTELHQEALDSVALVRREGVESIRLLRRKSGVSREDYSLQRNLKKHEEVQRLREDKSHLETLVSKMRVLSYWRQSSLRRSHSKSTAELQQALARLRSEQACVRAEASAETTSLRARTQALQQALTWAQAEGQEARAQLQHEREQQLEKSHREQQERQVWRAREEAHASSAARLSLQLSQNERQLGTLSVELEKSERVAQLQHKRLGVESRQMRSQLEQERGLKLDAFQLVDELQGQLNGSQPLSLSAASHSRSSLSQLQGYSRSSSSSMRKVVQLPLAPRSAAVVRQAQNALTPGPSSPSPPPPCAALRRPKTASARLRGRRDPLVKDLDHTLSLP</sequence>
<keyword evidence="1" id="KW-0175">Coiled coil</keyword>
<evidence type="ECO:0000259" key="3">
    <source>
        <dbReference type="Pfam" id="PF15082"/>
    </source>
</evidence>
<feature type="domain" description="DUF4549" evidence="3">
    <location>
        <begin position="26"/>
        <end position="160"/>
    </location>
</feature>
<name>A0AAJ7TI70_PETMA</name>